<evidence type="ECO:0000313" key="1">
    <source>
        <dbReference type="EMBL" id="MFC0678258.1"/>
    </source>
</evidence>
<keyword evidence="2" id="KW-1185">Reference proteome</keyword>
<sequence length="154" mass="17200">METLDDRALAELLPGRWVILATNFPVWLLTAHLNPSVEYEVVKKDPLVLASVIRFETEDGEEKAVYGRSRWTGNGFVRRGTGLRRFVKGRWSVGGVSEAGHVVTIRTEKSMVFPDGVTLIVRDDVDTDQLRAHVANNSTRFGLTAEDFASLGWI</sequence>
<protein>
    <recommendedName>
        <fullName evidence="3">Lipocalin-like domain-containing protein</fullName>
    </recommendedName>
</protein>
<comment type="caution">
    <text evidence="1">The sequence shown here is derived from an EMBL/GenBank/DDBJ whole genome shotgun (WGS) entry which is preliminary data.</text>
</comment>
<gene>
    <name evidence="1" type="ORF">ACFFGH_10445</name>
</gene>
<dbReference type="Proteomes" id="UP001589896">
    <property type="component" value="Unassembled WGS sequence"/>
</dbReference>
<name>A0ABV6RMP9_9GAMM</name>
<evidence type="ECO:0008006" key="3">
    <source>
        <dbReference type="Google" id="ProtNLM"/>
    </source>
</evidence>
<reference evidence="1 2" key="1">
    <citation type="submission" date="2024-09" db="EMBL/GenBank/DDBJ databases">
        <authorList>
            <person name="Sun Q."/>
            <person name="Mori K."/>
        </authorList>
    </citation>
    <scope>NUCLEOTIDE SEQUENCE [LARGE SCALE GENOMIC DNA]</scope>
    <source>
        <strain evidence="1 2">KCTC 23076</strain>
    </source>
</reference>
<dbReference type="RefSeq" id="WP_386667949.1">
    <property type="nucleotide sequence ID" value="NZ_JBHLTG010000002.1"/>
</dbReference>
<proteinExistence type="predicted"/>
<dbReference type="EMBL" id="JBHLTG010000002">
    <property type="protein sequence ID" value="MFC0678258.1"/>
    <property type="molecule type" value="Genomic_DNA"/>
</dbReference>
<evidence type="ECO:0000313" key="2">
    <source>
        <dbReference type="Proteomes" id="UP001589896"/>
    </source>
</evidence>
<accession>A0ABV6RMP9</accession>
<organism evidence="1 2">
    <name type="scientific">Lysobacter korlensis</name>
    <dbReference type="NCBI Taxonomy" id="553636"/>
    <lineage>
        <taxon>Bacteria</taxon>
        <taxon>Pseudomonadati</taxon>
        <taxon>Pseudomonadota</taxon>
        <taxon>Gammaproteobacteria</taxon>
        <taxon>Lysobacterales</taxon>
        <taxon>Lysobacteraceae</taxon>
        <taxon>Lysobacter</taxon>
    </lineage>
</organism>